<dbReference type="CDD" id="cd14733">
    <property type="entry name" value="BACK"/>
    <property type="match status" value="1"/>
</dbReference>
<sequence length="704" mass="77878">MSFSMAPNGAGSQQPAHLSLNSNAGGLSNNAAPGLNRPPNQHSSNYHLNGTSTPTYLMPTSPPKSRRGSSDGSSPKLETAVGQVPICLVNASITYCGNNEIYAFGGFDQETDEVLQILLLFISALSQVANTSGFSPGHTASFYQGDKLIVFGGENERPEHLNDVIVFDIKTATWTSPEIRGKPPRGRARHASVIYEDKLFVIGGVTGESNLILDDICYLDLKTWTWSRTWRSVVVGSQGYPITREDILNRARYYDAKFIPDNGKQLLTSLDSPNNTPPTTGRLNSFAPNAANTQIRSANSRRKPTAPGAISSLKFHSGPYVPALRSGTHFHVYSSGLLLDLVTPSETVKPWECNLSTMEMDSLRWQKLANGQEIFPVENRWHYCTIDEAGSTAWLFGSSSGNLDLGGDNRLDAILTIDLEKYGVLGREATEQNRILASERQNTLSNLGAGLASVFDQPPESGCGSDFIITADMDDAEFSYGQSEGDERASEFLPEDAARSPPIHVHRIILYARWPHFQRLYAAKMAEYHTNRMHIPEPYRVVRAFLYYLYTDCISGDSEVSPSVLEVAGMLVMANMYDMPKLRLLCVNRLSRELDVDTAAIIWERAGRTDEDWLRRRAASFCLANWGRIVRSEGFRLLSKQSMIDLCEVVDTEARILTGHEAELRDILTERYDATSPRRPRVAVAAGGLEDDLDIDEEDGMEIS</sequence>
<evidence type="ECO:0000313" key="5">
    <source>
        <dbReference type="EMBL" id="EFE43119.1"/>
    </source>
</evidence>
<evidence type="ECO:0000256" key="1">
    <source>
        <dbReference type="ARBA" id="ARBA00022441"/>
    </source>
</evidence>
<name>D4D4V7_TRIVH</name>
<dbReference type="KEGG" id="tve:TRV_02124"/>
<dbReference type="InterPro" id="IPR011333">
    <property type="entry name" value="SKP1/BTB/POZ_sf"/>
</dbReference>
<dbReference type="GeneID" id="9582272"/>
<keyword evidence="2" id="KW-0677">Repeat</keyword>
<protein>
    <recommendedName>
        <fullName evidence="4">BTB domain-containing protein</fullName>
    </recommendedName>
</protein>
<feature type="compositionally biased region" description="Polar residues" evidence="3">
    <location>
        <begin position="1"/>
        <end position="16"/>
    </location>
</feature>
<dbReference type="InterPro" id="IPR015915">
    <property type="entry name" value="Kelch-typ_b-propeller"/>
</dbReference>
<accession>D4D4V7</accession>
<dbReference type="Gene3D" id="3.30.710.10">
    <property type="entry name" value="Potassium Channel Kv1.1, Chain A"/>
    <property type="match status" value="1"/>
</dbReference>
<dbReference type="InterPro" id="IPR000210">
    <property type="entry name" value="BTB/POZ_dom"/>
</dbReference>
<dbReference type="PROSITE" id="PS50097">
    <property type="entry name" value="BTB"/>
    <property type="match status" value="1"/>
</dbReference>
<dbReference type="HOGENOM" id="CLU_014024_0_0_1"/>
<feature type="compositionally biased region" description="Polar residues" evidence="3">
    <location>
        <begin position="38"/>
        <end position="55"/>
    </location>
</feature>
<evidence type="ECO:0000256" key="2">
    <source>
        <dbReference type="ARBA" id="ARBA00022737"/>
    </source>
</evidence>
<keyword evidence="1" id="KW-0880">Kelch repeat</keyword>
<reference evidence="6" key="1">
    <citation type="journal article" date="2011" name="Genome Biol.">
        <title>Comparative and functional genomics provide insights into the pathogenicity of dermatophytic fungi.</title>
        <authorList>
            <person name="Burmester A."/>
            <person name="Shelest E."/>
            <person name="Gloeckner G."/>
            <person name="Heddergott C."/>
            <person name="Schindler S."/>
            <person name="Staib P."/>
            <person name="Heidel A."/>
            <person name="Felder M."/>
            <person name="Petzold A."/>
            <person name="Szafranski K."/>
            <person name="Feuermann M."/>
            <person name="Pedruzzi I."/>
            <person name="Priebe S."/>
            <person name="Groth M."/>
            <person name="Winkler R."/>
            <person name="Li W."/>
            <person name="Kniemeyer O."/>
            <person name="Schroeckh V."/>
            <person name="Hertweck C."/>
            <person name="Hube B."/>
            <person name="White T.C."/>
            <person name="Platzer M."/>
            <person name="Guthke R."/>
            <person name="Heitman J."/>
            <person name="Woestemeyer J."/>
            <person name="Zipfel P.F."/>
            <person name="Monod M."/>
            <person name="Brakhage A.A."/>
        </authorList>
    </citation>
    <scope>NUCLEOTIDE SEQUENCE [LARGE SCALE GENOMIC DNA]</scope>
    <source>
        <strain evidence="6">HKI 0517</strain>
    </source>
</reference>
<dbReference type="SMART" id="SM00225">
    <property type="entry name" value="BTB"/>
    <property type="match status" value="1"/>
</dbReference>
<gene>
    <name evidence="5" type="ORF">TRV_02124</name>
</gene>
<proteinExistence type="predicted"/>
<dbReference type="CDD" id="cd18186">
    <property type="entry name" value="BTB_POZ_ZBTB_KLHL-like"/>
    <property type="match status" value="1"/>
</dbReference>
<organism evidence="5 6">
    <name type="scientific">Trichophyton verrucosum (strain HKI 0517)</name>
    <dbReference type="NCBI Taxonomy" id="663202"/>
    <lineage>
        <taxon>Eukaryota</taxon>
        <taxon>Fungi</taxon>
        <taxon>Dikarya</taxon>
        <taxon>Ascomycota</taxon>
        <taxon>Pezizomycotina</taxon>
        <taxon>Eurotiomycetes</taxon>
        <taxon>Eurotiomycetidae</taxon>
        <taxon>Onygenales</taxon>
        <taxon>Arthrodermataceae</taxon>
        <taxon>Trichophyton</taxon>
    </lineage>
</organism>
<dbReference type="OrthoDB" id="432528at2759"/>
<dbReference type="PANTHER" id="PTHR46093:SF18">
    <property type="entry name" value="FIBRONECTIN TYPE-III DOMAIN-CONTAINING PROTEIN"/>
    <property type="match status" value="1"/>
</dbReference>
<dbReference type="PANTHER" id="PTHR46093">
    <property type="entry name" value="ACYL-COA-BINDING DOMAIN-CONTAINING PROTEIN 5"/>
    <property type="match status" value="1"/>
</dbReference>
<evidence type="ECO:0000256" key="3">
    <source>
        <dbReference type="SAM" id="MobiDB-lite"/>
    </source>
</evidence>
<dbReference type="SUPFAM" id="SSF117281">
    <property type="entry name" value="Kelch motif"/>
    <property type="match status" value="1"/>
</dbReference>
<keyword evidence="6" id="KW-1185">Reference proteome</keyword>
<dbReference type="EMBL" id="ACYE01000113">
    <property type="protein sequence ID" value="EFE43119.1"/>
    <property type="molecule type" value="Genomic_DNA"/>
</dbReference>
<feature type="region of interest" description="Disordered" evidence="3">
    <location>
        <begin position="1"/>
        <end position="77"/>
    </location>
</feature>
<comment type="caution">
    <text evidence="5">The sequence shown here is derived from an EMBL/GenBank/DDBJ whole genome shotgun (WGS) entry which is preliminary data.</text>
</comment>
<dbReference type="Pfam" id="PF24681">
    <property type="entry name" value="Kelch_KLHDC2_KLHL20_DRC7"/>
    <property type="match status" value="1"/>
</dbReference>
<dbReference type="Gene3D" id="2.120.10.80">
    <property type="entry name" value="Kelch-type beta propeller"/>
    <property type="match status" value="1"/>
</dbReference>
<evidence type="ECO:0000313" key="6">
    <source>
        <dbReference type="Proteomes" id="UP000008383"/>
    </source>
</evidence>
<dbReference type="Pfam" id="PF00651">
    <property type="entry name" value="BTB"/>
    <property type="match status" value="1"/>
</dbReference>
<feature type="domain" description="BTB" evidence="4">
    <location>
        <begin position="503"/>
        <end position="558"/>
    </location>
</feature>
<dbReference type="SUPFAM" id="SSF54695">
    <property type="entry name" value="POZ domain"/>
    <property type="match status" value="1"/>
</dbReference>
<dbReference type="RefSeq" id="XP_003023737.1">
    <property type="nucleotide sequence ID" value="XM_003023691.1"/>
</dbReference>
<dbReference type="AlphaFoldDB" id="D4D4V7"/>
<feature type="compositionally biased region" description="Low complexity" evidence="3">
    <location>
        <begin position="18"/>
        <end position="35"/>
    </location>
</feature>
<evidence type="ECO:0000259" key="4">
    <source>
        <dbReference type="PROSITE" id="PS50097"/>
    </source>
</evidence>
<dbReference type="Proteomes" id="UP000008383">
    <property type="component" value="Unassembled WGS sequence"/>
</dbReference>